<feature type="domain" description="Nitroreductase" evidence="3">
    <location>
        <begin position="6"/>
        <end position="59"/>
    </location>
</feature>
<sequence>MLDLLMKRRSCRKFQQKTVETDKIEKILLSAQLSPSGKNACPWEFITIEDKETLQKLGDCRKPNQPFLPQAPLAIAVLCNTEKSDTWIEDGSIASAIMQLEAESLGLGSCWVQIRLRESNQGKSSEEYVRELLGVPKHMAILNIIAVGYPEERLPAHTLNEIKTERVHKEIY</sequence>
<dbReference type="InterPro" id="IPR000415">
    <property type="entry name" value="Nitroreductase-like"/>
</dbReference>
<dbReference type="SUPFAM" id="SSF55469">
    <property type="entry name" value="FMN-dependent nitroreductase-like"/>
    <property type="match status" value="1"/>
</dbReference>
<reference evidence="4 5" key="1">
    <citation type="submission" date="2020-08" db="EMBL/GenBank/DDBJ databases">
        <authorList>
            <person name="Liu C."/>
            <person name="Sun Q."/>
        </authorList>
    </citation>
    <scope>NUCLEOTIDE SEQUENCE [LARGE SCALE GENOMIC DNA]</scope>
    <source>
        <strain evidence="4 5">NSJ-29</strain>
    </source>
</reference>
<keyword evidence="2" id="KW-0560">Oxidoreductase</keyword>
<dbReference type="Gene3D" id="3.40.109.10">
    <property type="entry name" value="NADH Oxidase"/>
    <property type="match status" value="1"/>
</dbReference>
<dbReference type="PANTHER" id="PTHR43673:SF10">
    <property type="entry name" value="NADH DEHYDROGENASE_NAD(P)H NITROREDUCTASE XCC3605-RELATED"/>
    <property type="match status" value="1"/>
</dbReference>
<protein>
    <submittedName>
        <fullName evidence="4">Nitroreductase family protein</fullName>
    </submittedName>
</protein>
<evidence type="ECO:0000256" key="1">
    <source>
        <dbReference type="ARBA" id="ARBA00007118"/>
    </source>
</evidence>
<dbReference type="PANTHER" id="PTHR43673">
    <property type="entry name" value="NAD(P)H NITROREDUCTASE YDGI-RELATED"/>
    <property type="match status" value="1"/>
</dbReference>
<dbReference type="Pfam" id="PF00881">
    <property type="entry name" value="Nitroreductase"/>
    <property type="match status" value="2"/>
</dbReference>
<keyword evidence="5" id="KW-1185">Reference proteome</keyword>
<organism evidence="4 5">
    <name type="scientific">Wansuia hejianensis</name>
    <dbReference type="NCBI Taxonomy" id="2763667"/>
    <lineage>
        <taxon>Bacteria</taxon>
        <taxon>Bacillati</taxon>
        <taxon>Bacillota</taxon>
        <taxon>Clostridia</taxon>
        <taxon>Lachnospirales</taxon>
        <taxon>Lachnospiraceae</taxon>
        <taxon>Wansuia</taxon>
    </lineage>
</organism>
<comment type="similarity">
    <text evidence="1">Belongs to the nitroreductase family.</text>
</comment>
<dbReference type="Proteomes" id="UP000515860">
    <property type="component" value="Chromosome"/>
</dbReference>
<dbReference type="EMBL" id="CP060635">
    <property type="protein sequence ID" value="QNM10551.1"/>
    <property type="molecule type" value="Genomic_DNA"/>
</dbReference>
<dbReference type="GO" id="GO:0016491">
    <property type="term" value="F:oxidoreductase activity"/>
    <property type="evidence" value="ECO:0007669"/>
    <property type="project" value="UniProtKB-KW"/>
</dbReference>
<gene>
    <name evidence="4" type="ORF">H9Q79_16180</name>
</gene>
<name>A0A7G9GIB9_9FIRM</name>
<proteinExistence type="inferred from homology"/>
<feature type="domain" description="Nitroreductase" evidence="3">
    <location>
        <begin position="62"/>
        <end position="149"/>
    </location>
</feature>
<evidence type="ECO:0000313" key="5">
    <source>
        <dbReference type="Proteomes" id="UP000515860"/>
    </source>
</evidence>
<dbReference type="InterPro" id="IPR029479">
    <property type="entry name" value="Nitroreductase"/>
</dbReference>
<evidence type="ECO:0000256" key="2">
    <source>
        <dbReference type="ARBA" id="ARBA00023002"/>
    </source>
</evidence>
<dbReference type="AlphaFoldDB" id="A0A7G9GIB9"/>
<evidence type="ECO:0000259" key="3">
    <source>
        <dbReference type="Pfam" id="PF00881"/>
    </source>
</evidence>
<accession>A0A7G9GIB9</accession>
<dbReference type="CDD" id="cd02151">
    <property type="entry name" value="nitroreductase"/>
    <property type="match status" value="1"/>
</dbReference>
<evidence type="ECO:0000313" key="4">
    <source>
        <dbReference type="EMBL" id="QNM10551.1"/>
    </source>
</evidence>
<dbReference type="KEGG" id="whj:H9Q79_16180"/>